<evidence type="ECO:0000313" key="2">
    <source>
        <dbReference type="EMBL" id="EJU04362.1"/>
    </source>
</evidence>
<sequence>MATIVCPPLYNHSRNYTLIGARSTPTKPFTASDSAENSKGTETVTTSGRKKSRMEVYIDLISDEHNPPQLSRPKKSLDKNQKTTLHQYFARTGPEPVQMKSALSDKSPNVARPRISEVYIDLTLSPPRKRKSVGEDSGSGSEVEKGKKKARTGVTGGKVDENGKAMEKAMTNDDDKAQEHVKRLRKIAEPIWTALPQFEDRAEVEARMQLREFVVRFRPILRLAKTHLDALDEFGTFSRETAKAVTTALLDLIAVDAGAKEKASVKLAMKEVTAASGEPLHIWTALQKLLKSAYDMEITVPTSAVDGRTRKKVHRPEQLVDVLLTLVVLVVQGESVKLELAEGEKEMKQKGKVFSKALKEEEERWQEERAKLVFERPGKLAKGASKQEVEREKAYKAKYAAANKAHKNTLASLNSEYLLSNSASTSRFQPLGRDVDGRTYYILSPYDDAKIPPLPVREGATKWSWFVAVWGRKPESPVTSPEGNGKLESSEGSSKERTLNGDDSDSTLSVSEDDLLDHWYAFTSPQEIRRLAKWTDYVASAAVAGDKPTPQPTDDDLAPATGKEIALLCEKLNGFADYLEWRCKDEDA</sequence>
<dbReference type="RefSeq" id="XP_040631256.1">
    <property type="nucleotide sequence ID" value="XM_040771035.1"/>
</dbReference>
<organism evidence="2 3">
    <name type="scientific">Dacryopinax primogenitus (strain DJM 731)</name>
    <name type="common">Brown rot fungus</name>
    <dbReference type="NCBI Taxonomy" id="1858805"/>
    <lineage>
        <taxon>Eukaryota</taxon>
        <taxon>Fungi</taxon>
        <taxon>Dikarya</taxon>
        <taxon>Basidiomycota</taxon>
        <taxon>Agaricomycotina</taxon>
        <taxon>Dacrymycetes</taxon>
        <taxon>Dacrymycetales</taxon>
        <taxon>Dacrymycetaceae</taxon>
        <taxon>Dacryopinax</taxon>
    </lineage>
</organism>
<dbReference type="AlphaFoldDB" id="M5GD92"/>
<feature type="compositionally biased region" description="Low complexity" evidence="1">
    <location>
        <begin position="482"/>
        <end position="492"/>
    </location>
</feature>
<feature type="region of interest" description="Disordered" evidence="1">
    <location>
        <begin position="121"/>
        <end position="160"/>
    </location>
</feature>
<feature type="region of interest" description="Disordered" evidence="1">
    <location>
        <begin position="25"/>
        <end position="49"/>
    </location>
</feature>
<dbReference type="Proteomes" id="UP000030653">
    <property type="component" value="Unassembled WGS sequence"/>
</dbReference>
<protein>
    <submittedName>
        <fullName evidence="2">Uncharacterized protein</fullName>
    </submittedName>
</protein>
<name>M5GD92_DACPD</name>
<evidence type="ECO:0000313" key="3">
    <source>
        <dbReference type="Proteomes" id="UP000030653"/>
    </source>
</evidence>
<dbReference type="OrthoDB" id="298344at2759"/>
<keyword evidence="3" id="KW-1185">Reference proteome</keyword>
<reference evidence="2 3" key="1">
    <citation type="journal article" date="2012" name="Science">
        <title>The Paleozoic origin of enzymatic lignin decomposition reconstructed from 31 fungal genomes.</title>
        <authorList>
            <person name="Floudas D."/>
            <person name="Binder M."/>
            <person name="Riley R."/>
            <person name="Barry K."/>
            <person name="Blanchette R.A."/>
            <person name="Henrissat B."/>
            <person name="Martinez A.T."/>
            <person name="Otillar R."/>
            <person name="Spatafora J.W."/>
            <person name="Yadav J.S."/>
            <person name="Aerts A."/>
            <person name="Benoit I."/>
            <person name="Boyd A."/>
            <person name="Carlson A."/>
            <person name="Copeland A."/>
            <person name="Coutinho P.M."/>
            <person name="de Vries R.P."/>
            <person name="Ferreira P."/>
            <person name="Findley K."/>
            <person name="Foster B."/>
            <person name="Gaskell J."/>
            <person name="Glotzer D."/>
            <person name="Gorecki P."/>
            <person name="Heitman J."/>
            <person name="Hesse C."/>
            <person name="Hori C."/>
            <person name="Igarashi K."/>
            <person name="Jurgens J.A."/>
            <person name="Kallen N."/>
            <person name="Kersten P."/>
            <person name="Kohler A."/>
            <person name="Kuees U."/>
            <person name="Kumar T.K.A."/>
            <person name="Kuo A."/>
            <person name="LaButti K."/>
            <person name="Larrondo L.F."/>
            <person name="Lindquist E."/>
            <person name="Ling A."/>
            <person name="Lombard V."/>
            <person name="Lucas S."/>
            <person name="Lundell T."/>
            <person name="Martin R."/>
            <person name="McLaughlin D.J."/>
            <person name="Morgenstern I."/>
            <person name="Morin E."/>
            <person name="Murat C."/>
            <person name="Nagy L.G."/>
            <person name="Nolan M."/>
            <person name="Ohm R.A."/>
            <person name="Patyshakuliyeva A."/>
            <person name="Rokas A."/>
            <person name="Ruiz-Duenas F.J."/>
            <person name="Sabat G."/>
            <person name="Salamov A."/>
            <person name="Samejima M."/>
            <person name="Schmutz J."/>
            <person name="Slot J.C."/>
            <person name="St John F."/>
            <person name="Stenlid J."/>
            <person name="Sun H."/>
            <person name="Sun S."/>
            <person name="Syed K."/>
            <person name="Tsang A."/>
            <person name="Wiebenga A."/>
            <person name="Young D."/>
            <person name="Pisabarro A."/>
            <person name="Eastwood D.C."/>
            <person name="Martin F."/>
            <person name="Cullen D."/>
            <person name="Grigoriev I.V."/>
            <person name="Hibbett D.S."/>
        </authorList>
    </citation>
    <scope>NUCLEOTIDE SEQUENCE [LARGE SCALE GENOMIC DNA]</scope>
    <source>
        <strain evidence="2 3">DJM-731 SS1</strain>
    </source>
</reference>
<gene>
    <name evidence="2" type="ORF">DACRYDRAFT_14461</name>
</gene>
<accession>M5GD92</accession>
<dbReference type="EMBL" id="JH795858">
    <property type="protein sequence ID" value="EJU04362.1"/>
    <property type="molecule type" value="Genomic_DNA"/>
</dbReference>
<feature type="compositionally biased region" description="Polar residues" evidence="1">
    <location>
        <begin position="25"/>
        <end position="47"/>
    </location>
</feature>
<feature type="region of interest" description="Disordered" evidence="1">
    <location>
        <begin position="475"/>
        <end position="507"/>
    </location>
</feature>
<evidence type="ECO:0000256" key="1">
    <source>
        <dbReference type="SAM" id="MobiDB-lite"/>
    </source>
</evidence>
<dbReference type="HOGENOM" id="CLU_527835_0_0_1"/>
<proteinExistence type="predicted"/>
<dbReference type="STRING" id="1858805.M5GD92"/>
<dbReference type="GeneID" id="63686097"/>